<evidence type="ECO:0000313" key="2">
    <source>
        <dbReference type="Proteomes" id="UP001190700"/>
    </source>
</evidence>
<keyword evidence="2" id="KW-1185">Reference proteome</keyword>
<comment type="caution">
    <text evidence="1">The sequence shown here is derived from an EMBL/GenBank/DDBJ whole genome shotgun (WGS) entry which is preliminary data.</text>
</comment>
<protein>
    <submittedName>
        <fullName evidence="1">Uncharacterized protein</fullName>
    </submittedName>
</protein>
<accession>A0AAE0C682</accession>
<name>A0AAE0C682_9CHLO</name>
<gene>
    <name evidence="1" type="ORF">CYMTET_41382</name>
</gene>
<organism evidence="1 2">
    <name type="scientific">Cymbomonas tetramitiformis</name>
    <dbReference type="NCBI Taxonomy" id="36881"/>
    <lineage>
        <taxon>Eukaryota</taxon>
        <taxon>Viridiplantae</taxon>
        <taxon>Chlorophyta</taxon>
        <taxon>Pyramimonadophyceae</taxon>
        <taxon>Pyramimonadales</taxon>
        <taxon>Pyramimonadaceae</taxon>
        <taxon>Cymbomonas</taxon>
    </lineage>
</organism>
<proteinExistence type="predicted"/>
<dbReference type="Proteomes" id="UP001190700">
    <property type="component" value="Unassembled WGS sequence"/>
</dbReference>
<dbReference type="EMBL" id="LGRX02027571">
    <property type="protein sequence ID" value="KAK3249178.1"/>
    <property type="molecule type" value="Genomic_DNA"/>
</dbReference>
<reference evidence="1 2" key="1">
    <citation type="journal article" date="2015" name="Genome Biol. Evol.">
        <title>Comparative Genomics of a Bacterivorous Green Alga Reveals Evolutionary Causalities and Consequences of Phago-Mixotrophic Mode of Nutrition.</title>
        <authorList>
            <person name="Burns J.A."/>
            <person name="Paasch A."/>
            <person name="Narechania A."/>
            <person name="Kim E."/>
        </authorList>
    </citation>
    <scope>NUCLEOTIDE SEQUENCE [LARGE SCALE GENOMIC DNA]</scope>
    <source>
        <strain evidence="1 2">PLY_AMNH</strain>
    </source>
</reference>
<sequence length="160" mass="17502">MGSFMGVASYRADPYSLFEGKPGPGGKGMYFRGYAKAVKLNGWETGDGKTEVYADDAELMLSKKKHQELVRKTKSGEAESCATGRHGRGALERLPYYDPMRAIAHPFGHCVFYGVCVFYCEGFSEATSGEDEKQHPSAFMFTTKIVGAHPIEGRAHSTTA</sequence>
<dbReference type="AlphaFoldDB" id="A0AAE0C682"/>
<evidence type="ECO:0000313" key="1">
    <source>
        <dbReference type="EMBL" id="KAK3249178.1"/>
    </source>
</evidence>